<evidence type="ECO:0000256" key="2">
    <source>
        <dbReference type="ARBA" id="ARBA00000909"/>
    </source>
</evidence>
<dbReference type="NCBIfam" id="TIGR00197">
    <property type="entry name" value="yjeF_nterm"/>
    <property type="match status" value="1"/>
</dbReference>
<comment type="function">
    <text evidence="18">Catalyzes the epimerization of the S- and R-forms of NAD(P)HX, a damaged form of NAD(P)H that is a result of enzymatic or heat-dependent hydration. This is a prerequisite for the S-specific NAD(P)H-hydrate dehydratase to allow the repair of both epimers of NAD(P)HX.</text>
</comment>
<dbReference type="PANTHER" id="PTHR12592:SF0">
    <property type="entry name" value="ATP-DEPENDENT (S)-NAD(P)H-HYDRATE DEHYDRATASE"/>
    <property type="match status" value="1"/>
</dbReference>
<dbReference type="STRING" id="249408.BOO71_0007318"/>
<keyword evidence="12 17" id="KW-0456">Lyase</keyword>
<comment type="catalytic activity">
    <reaction evidence="2 18 19">
        <text>(6R)-NADPHX = (6S)-NADPHX</text>
        <dbReference type="Rhea" id="RHEA:32227"/>
        <dbReference type="ChEBI" id="CHEBI:64076"/>
        <dbReference type="ChEBI" id="CHEBI:64077"/>
        <dbReference type="EC" id="5.1.99.6"/>
    </reaction>
</comment>
<keyword evidence="7 17" id="KW-0067">ATP-binding</keyword>
<keyword evidence="9 18" id="KW-0630">Potassium</keyword>
<dbReference type="GO" id="GO:0046496">
    <property type="term" value="P:nicotinamide nucleotide metabolic process"/>
    <property type="evidence" value="ECO:0007669"/>
    <property type="project" value="UniProtKB-UniRule"/>
</dbReference>
<dbReference type="GO" id="GO:0110051">
    <property type="term" value="P:metabolite repair"/>
    <property type="evidence" value="ECO:0007669"/>
    <property type="project" value="TreeGrafter"/>
</dbReference>
<dbReference type="EMBL" id="MSTI01000077">
    <property type="protein sequence ID" value="OLV18087.1"/>
    <property type="molecule type" value="Genomic_DNA"/>
</dbReference>
<comment type="similarity">
    <text evidence="4 19">In the C-terminal section; belongs to the NnrD/CARKD family.</text>
</comment>
<dbReference type="InterPro" id="IPR036652">
    <property type="entry name" value="YjeF_N_dom_sf"/>
</dbReference>
<evidence type="ECO:0000256" key="5">
    <source>
        <dbReference type="ARBA" id="ARBA00022723"/>
    </source>
</evidence>
<comment type="cofactor">
    <cofactor evidence="17">
        <name>Mg(2+)</name>
        <dbReference type="ChEBI" id="CHEBI:18420"/>
    </cofactor>
</comment>
<dbReference type="PROSITE" id="PS51385">
    <property type="entry name" value="YJEF_N"/>
    <property type="match status" value="1"/>
</dbReference>
<feature type="domain" description="YjeF C-terminal" evidence="20">
    <location>
        <begin position="223"/>
        <end position="485"/>
    </location>
</feature>
<comment type="similarity">
    <text evidence="18">Belongs to the NnrE/AIBP family.</text>
</comment>
<evidence type="ECO:0000256" key="9">
    <source>
        <dbReference type="ARBA" id="ARBA00022958"/>
    </source>
</evidence>
<feature type="binding site" evidence="17">
    <location>
        <begin position="398"/>
        <end position="402"/>
    </location>
    <ligand>
        <name>AMP</name>
        <dbReference type="ChEBI" id="CHEBI:456215"/>
    </ligand>
</feature>
<feature type="binding site" evidence="17">
    <location>
        <position position="426"/>
    </location>
    <ligand>
        <name>AMP</name>
        <dbReference type="ChEBI" id="CHEBI:456215"/>
    </ligand>
</feature>
<evidence type="ECO:0000313" key="22">
    <source>
        <dbReference type="EMBL" id="OLV18087.1"/>
    </source>
</evidence>
<dbReference type="InterPro" id="IPR029056">
    <property type="entry name" value="Ribokinase-like"/>
</dbReference>
<evidence type="ECO:0000259" key="20">
    <source>
        <dbReference type="PROSITE" id="PS51383"/>
    </source>
</evidence>
<feature type="binding site" evidence="18">
    <location>
        <position position="57"/>
    </location>
    <ligand>
        <name>K(+)</name>
        <dbReference type="ChEBI" id="CHEBI:29103"/>
    </ligand>
</feature>
<dbReference type="Gene3D" id="3.40.50.10260">
    <property type="entry name" value="YjeF N-terminal domain"/>
    <property type="match status" value="1"/>
</dbReference>
<gene>
    <name evidence="17" type="primary">nnrD</name>
    <name evidence="18" type="synonym">nnrE</name>
    <name evidence="22" type="ORF">BOO71_0007318</name>
</gene>
<feature type="binding site" evidence="17">
    <location>
        <position position="258"/>
    </location>
    <ligand>
        <name>(6S)-NADPHX</name>
        <dbReference type="ChEBI" id="CHEBI:64076"/>
    </ligand>
</feature>
<dbReference type="PANTHER" id="PTHR12592">
    <property type="entry name" value="ATP-DEPENDENT (S)-NAD(P)H-HYDRATE DEHYDRATASE FAMILY MEMBER"/>
    <property type="match status" value="1"/>
</dbReference>
<dbReference type="InterPro" id="IPR017953">
    <property type="entry name" value="Carbohydrate_kinase_pred_CS"/>
</dbReference>
<comment type="catalytic activity">
    <reaction evidence="16 17 19">
        <text>(6S)-NADPHX + ADP = AMP + phosphate + NADPH + H(+)</text>
        <dbReference type="Rhea" id="RHEA:32235"/>
        <dbReference type="ChEBI" id="CHEBI:15378"/>
        <dbReference type="ChEBI" id="CHEBI:43474"/>
        <dbReference type="ChEBI" id="CHEBI:57783"/>
        <dbReference type="ChEBI" id="CHEBI:64076"/>
        <dbReference type="ChEBI" id="CHEBI:456215"/>
        <dbReference type="ChEBI" id="CHEBI:456216"/>
        <dbReference type="EC" id="4.2.1.136"/>
    </reaction>
</comment>
<evidence type="ECO:0000259" key="21">
    <source>
        <dbReference type="PROSITE" id="PS51385"/>
    </source>
</evidence>
<evidence type="ECO:0000256" key="1">
    <source>
        <dbReference type="ARBA" id="ARBA00000013"/>
    </source>
</evidence>
<dbReference type="GO" id="GO:0005524">
    <property type="term" value="F:ATP binding"/>
    <property type="evidence" value="ECO:0007669"/>
    <property type="project" value="UniProtKB-UniRule"/>
</dbReference>
<comment type="subunit">
    <text evidence="17">Homotetramer.</text>
</comment>
<keyword evidence="23" id="KW-1185">Reference proteome</keyword>
<dbReference type="Pfam" id="PF01256">
    <property type="entry name" value="Carb_kinase"/>
    <property type="match status" value="1"/>
</dbReference>
<dbReference type="Gene3D" id="3.40.1190.20">
    <property type="match status" value="1"/>
</dbReference>
<comment type="similarity">
    <text evidence="3 19">In the N-terminal section; belongs to the NnrE/AIBP family.</text>
</comment>
<dbReference type="Proteomes" id="UP000186607">
    <property type="component" value="Unassembled WGS sequence"/>
</dbReference>
<feature type="binding site" evidence="18">
    <location>
        <position position="160"/>
    </location>
    <ligand>
        <name>K(+)</name>
        <dbReference type="ChEBI" id="CHEBI:29103"/>
    </ligand>
</feature>
<feature type="binding site" evidence="18">
    <location>
        <begin position="56"/>
        <end position="60"/>
    </location>
    <ligand>
        <name>(6S)-NADPHX</name>
        <dbReference type="ChEBI" id="CHEBI:64076"/>
    </ligand>
</feature>
<accession>A0A1U7NYU4</accession>
<feature type="domain" description="YjeF N-terminal" evidence="21">
    <location>
        <begin position="11"/>
        <end position="214"/>
    </location>
</feature>
<dbReference type="InterPro" id="IPR030677">
    <property type="entry name" value="Nnr"/>
</dbReference>
<feature type="binding site" evidence="18">
    <location>
        <position position="121"/>
    </location>
    <ligand>
        <name>K(+)</name>
        <dbReference type="ChEBI" id="CHEBI:29103"/>
    </ligand>
</feature>
<dbReference type="PROSITE" id="PS01050">
    <property type="entry name" value="YJEF_C_2"/>
    <property type="match status" value="1"/>
</dbReference>
<dbReference type="InterPro" id="IPR000631">
    <property type="entry name" value="CARKD"/>
</dbReference>
<dbReference type="RefSeq" id="WP_075832770.1">
    <property type="nucleotide sequence ID" value="NZ_MSTI01000077.1"/>
</dbReference>
<dbReference type="HAMAP" id="MF_01966">
    <property type="entry name" value="NADHX_epimerase"/>
    <property type="match status" value="1"/>
</dbReference>
<comment type="caution">
    <text evidence="18">Lacks conserved residue(s) required for the propagation of feature annotation.</text>
</comment>
<dbReference type="GO" id="GO:0052856">
    <property type="term" value="F:NAD(P)HX epimerase activity"/>
    <property type="evidence" value="ECO:0007669"/>
    <property type="project" value="UniProtKB-UniRule"/>
</dbReference>
<evidence type="ECO:0000256" key="19">
    <source>
        <dbReference type="PIRNR" id="PIRNR017184"/>
    </source>
</evidence>
<comment type="catalytic activity">
    <reaction evidence="15 17 19">
        <text>(6S)-NADHX + ADP = AMP + phosphate + NADH + H(+)</text>
        <dbReference type="Rhea" id="RHEA:32223"/>
        <dbReference type="ChEBI" id="CHEBI:15378"/>
        <dbReference type="ChEBI" id="CHEBI:43474"/>
        <dbReference type="ChEBI" id="CHEBI:57945"/>
        <dbReference type="ChEBI" id="CHEBI:64074"/>
        <dbReference type="ChEBI" id="CHEBI:456215"/>
        <dbReference type="ChEBI" id="CHEBI:456216"/>
        <dbReference type="EC" id="4.2.1.136"/>
    </reaction>
</comment>
<evidence type="ECO:0000256" key="14">
    <source>
        <dbReference type="ARBA" id="ARBA00025153"/>
    </source>
</evidence>
<comment type="function">
    <text evidence="14 19">Bifunctional enzyme that catalyzes the epimerization of the S- and R-forms of NAD(P)HX and the dehydration of the S-form of NAD(P)HX at the expense of ADP, which is converted to AMP. This allows the repair of both epimers of NAD(P)HX, a damaged form of NAD(P)H that is a result of enzymatic or heat-dependent hydration.</text>
</comment>
<protein>
    <recommendedName>
        <fullName evidence="19">Bifunctional NAD(P)H-hydrate repair enzyme</fullName>
    </recommendedName>
    <alternativeName>
        <fullName evidence="19">Nicotinamide nucleotide repair protein</fullName>
    </alternativeName>
    <domain>
        <recommendedName>
            <fullName evidence="19">ADP-dependent (S)-NAD(P)H-hydrate dehydratase</fullName>
            <ecNumber evidence="19">4.2.1.136</ecNumber>
        </recommendedName>
        <alternativeName>
            <fullName evidence="19">ADP-dependent NAD(P)HX dehydratase</fullName>
        </alternativeName>
    </domain>
    <domain>
        <recommendedName>
            <fullName evidence="19">NAD(P)H-hydrate epimerase</fullName>
            <ecNumber evidence="19">5.1.99.6</ecNumber>
        </recommendedName>
    </domain>
</protein>
<keyword evidence="5 18" id="KW-0479">Metal-binding</keyword>
<dbReference type="SUPFAM" id="SSF53613">
    <property type="entry name" value="Ribokinase-like"/>
    <property type="match status" value="1"/>
</dbReference>
<evidence type="ECO:0000313" key="23">
    <source>
        <dbReference type="Proteomes" id="UP000186607"/>
    </source>
</evidence>
<feature type="binding site" evidence="17">
    <location>
        <position position="427"/>
    </location>
    <ligand>
        <name>(6S)-NADPHX</name>
        <dbReference type="ChEBI" id="CHEBI:64076"/>
    </ligand>
</feature>
<evidence type="ECO:0000256" key="15">
    <source>
        <dbReference type="ARBA" id="ARBA00048238"/>
    </source>
</evidence>
<dbReference type="EC" id="4.2.1.136" evidence="19"/>
<evidence type="ECO:0000256" key="17">
    <source>
        <dbReference type="HAMAP-Rule" id="MF_01965"/>
    </source>
</evidence>
<sequence>MSEFILSPEGARRVDARLEPAGLLDLAMEEAGRAVADAVQASFPEGPALLLAGGGANGGDALVAARHLLALGRAVHVLAQPSKHPLTRLNRRRLRAVGGEVQPLNLSSLRRAAASAGIVVDGLLGTGFVPPLRPALAAVIEVLNAAHDAGLPILSIDIPSGLDASCADVAGLSVRADMTVTFMGFKTASLFGEAATRSGRVTLAPLRVPPDWVRGEALGIRPDDLEVAVLLPVRTASAHKGTAGRVWIVGGHPGTVGAAALAGLGALRAGAGLVTVHSLADVPLVTPELMVQRHTNWDHALPELRASGLPDAVALGMGLGPQAVGVAREVLAWGIPTVLDADALHPELAGHGHPQCLWTPHPGEAARLLGMGTPEVTRDPLAAARRLQELLGGTVVLKGGPSVVASADTLSVSRGGHPGMASGGMGDTLSGVLAALLGQGLSAADAGVAGVRLHARAGELAARAHGYGLIASDVSDELGAAWLDLKQSWGQFDTDSD</sequence>
<keyword evidence="11 18" id="KW-0413">Isomerase</keyword>
<dbReference type="GO" id="GO:0046872">
    <property type="term" value="F:metal ion binding"/>
    <property type="evidence" value="ECO:0007669"/>
    <property type="project" value="UniProtKB-UniRule"/>
</dbReference>
<evidence type="ECO:0000256" key="7">
    <source>
        <dbReference type="ARBA" id="ARBA00022840"/>
    </source>
</evidence>
<evidence type="ECO:0000256" key="11">
    <source>
        <dbReference type="ARBA" id="ARBA00023235"/>
    </source>
</evidence>
<dbReference type="NCBIfam" id="TIGR00196">
    <property type="entry name" value="yjeF_cterm"/>
    <property type="match status" value="1"/>
</dbReference>
<dbReference type="HAMAP" id="MF_01965">
    <property type="entry name" value="NADHX_dehydratase"/>
    <property type="match status" value="1"/>
</dbReference>
<dbReference type="EC" id="5.1.99.6" evidence="19"/>
<feature type="binding site" evidence="17">
    <location>
        <position position="361"/>
    </location>
    <ligand>
        <name>(6S)-NADPHX</name>
        <dbReference type="ChEBI" id="CHEBI:64076"/>
    </ligand>
</feature>
<organism evidence="22 23">
    <name type="scientific">Deinococcus marmoris</name>
    <dbReference type="NCBI Taxonomy" id="249408"/>
    <lineage>
        <taxon>Bacteria</taxon>
        <taxon>Thermotogati</taxon>
        <taxon>Deinococcota</taxon>
        <taxon>Deinococci</taxon>
        <taxon>Deinococcales</taxon>
        <taxon>Deinococcaceae</taxon>
        <taxon>Deinococcus</taxon>
    </lineage>
</organism>
<comment type="function">
    <text evidence="17">Catalyzes the dehydration of the S-form of NAD(P)HX at the expense of ADP, which is converted to AMP. Together with NAD(P)HX epimerase, which catalyzes the epimerization of the S- and R-forms, the enzyme allows the repair of both epimers of NAD(P)HX, a damaged form of NAD(P)H that is a result of enzymatic or heat-dependent hydration.</text>
</comment>
<feature type="binding site" evidence="18">
    <location>
        <begin position="125"/>
        <end position="131"/>
    </location>
    <ligand>
        <name>(6S)-NADPHX</name>
        <dbReference type="ChEBI" id="CHEBI:64076"/>
    </ligand>
</feature>
<proteinExistence type="inferred from homology"/>
<evidence type="ECO:0000256" key="13">
    <source>
        <dbReference type="ARBA" id="ARBA00023268"/>
    </source>
</evidence>
<dbReference type="AlphaFoldDB" id="A0A1U7NYU4"/>
<dbReference type="GO" id="GO:0052855">
    <property type="term" value="F:ADP-dependent NAD(P)H-hydrate dehydratase activity"/>
    <property type="evidence" value="ECO:0007669"/>
    <property type="project" value="UniProtKB-UniRule"/>
</dbReference>
<feature type="binding site" evidence="17">
    <location>
        <position position="318"/>
    </location>
    <ligand>
        <name>(6S)-NADPHX</name>
        <dbReference type="ChEBI" id="CHEBI:64076"/>
    </ligand>
</feature>
<dbReference type="SUPFAM" id="SSF64153">
    <property type="entry name" value="YjeF N-terminal domain-like"/>
    <property type="match status" value="1"/>
</dbReference>
<keyword evidence="8 17" id="KW-0521">NADP</keyword>
<evidence type="ECO:0000256" key="3">
    <source>
        <dbReference type="ARBA" id="ARBA00006001"/>
    </source>
</evidence>
<dbReference type="CDD" id="cd01171">
    <property type="entry name" value="YXKO-related"/>
    <property type="match status" value="1"/>
</dbReference>
<reference evidence="22 23" key="1">
    <citation type="submission" date="2017-01" db="EMBL/GenBank/DDBJ databases">
        <title>Genome Analysis of Deinococcus marmoris KOPRI26562.</title>
        <authorList>
            <person name="Kim J.H."/>
            <person name="Oh H.-M."/>
        </authorList>
    </citation>
    <scope>NUCLEOTIDE SEQUENCE [LARGE SCALE GENOMIC DNA]</scope>
    <source>
        <strain evidence="22 23">KOPRI26562</strain>
    </source>
</reference>
<evidence type="ECO:0000256" key="6">
    <source>
        <dbReference type="ARBA" id="ARBA00022741"/>
    </source>
</evidence>
<comment type="caution">
    <text evidence="22">The sequence shown here is derived from an EMBL/GenBank/DDBJ whole genome shotgun (WGS) entry which is preliminary data.</text>
</comment>
<keyword evidence="6 17" id="KW-0547">Nucleotide-binding</keyword>
<evidence type="ECO:0000256" key="4">
    <source>
        <dbReference type="ARBA" id="ARBA00009524"/>
    </source>
</evidence>
<dbReference type="PIRSF" id="PIRSF017184">
    <property type="entry name" value="Nnr"/>
    <property type="match status" value="1"/>
</dbReference>
<dbReference type="PROSITE" id="PS51383">
    <property type="entry name" value="YJEF_C_3"/>
    <property type="match status" value="1"/>
</dbReference>
<comment type="cofactor">
    <cofactor evidence="18 19">
        <name>K(+)</name>
        <dbReference type="ChEBI" id="CHEBI:29103"/>
    </cofactor>
    <text evidence="18 19">Binds 1 potassium ion per subunit.</text>
</comment>
<comment type="catalytic activity">
    <reaction evidence="1 18 19">
        <text>(6R)-NADHX = (6S)-NADHX</text>
        <dbReference type="Rhea" id="RHEA:32215"/>
        <dbReference type="ChEBI" id="CHEBI:64074"/>
        <dbReference type="ChEBI" id="CHEBI:64075"/>
        <dbReference type="EC" id="5.1.99.6"/>
    </reaction>
</comment>
<dbReference type="InterPro" id="IPR004443">
    <property type="entry name" value="YjeF_N_dom"/>
</dbReference>
<evidence type="ECO:0000256" key="8">
    <source>
        <dbReference type="ARBA" id="ARBA00022857"/>
    </source>
</evidence>
<keyword evidence="13" id="KW-0511">Multifunctional enzyme</keyword>
<dbReference type="eggNOG" id="COG0062">
    <property type="taxonomic scope" value="Bacteria"/>
</dbReference>
<keyword evidence="10 17" id="KW-0520">NAD</keyword>
<dbReference type="eggNOG" id="COG0063">
    <property type="taxonomic scope" value="Bacteria"/>
</dbReference>
<evidence type="ECO:0000256" key="18">
    <source>
        <dbReference type="HAMAP-Rule" id="MF_01966"/>
    </source>
</evidence>
<feature type="binding site" evidence="18">
    <location>
        <position position="157"/>
    </location>
    <ligand>
        <name>(6S)-NADPHX</name>
        <dbReference type="ChEBI" id="CHEBI:64076"/>
    </ligand>
</feature>
<comment type="similarity">
    <text evidence="17">Belongs to the NnrD/CARKD family.</text>
</comment>
<dbReference type="OrthoDB" id="9806925at2"/>
<name>A0A1U7NYU4_9DEIO</name>
<evidence type="ECO:0000256" key="12">
    <source>
        <dbReference type="ARBA" id="ARBA00023239"/>
    </source>
</evidence>
<dbReference type="Pfam" id="PF03853">
    <property type="entry name" value="YjeF_N"/>
    <property type="match status" value="1"/>
</dbReference>
<evidence type="ECO:0000256" key="10">
    <source>
        <dbReference type="ARBA" id="ARBA00023027"/>
    </source>
</evidence>
<evidence type="ECO:0000256" key="16">
    <source>
        <dbReference type="ARBA" id="ARBA00049209"/>
    </source>
</evidence>